<comment type="caution">
    <text evidence="1">The sequence shown here is derived from an EMBL/GenBank/DDBJ whole genome shotgun (WGS) entry which is preliminary data.</text>
</comment>
<gene>
    <name evidence="1" type="ORF">Q31b_27240</name>
</gene>
<reference evidence="1 2" key="1">
    <citation type="submission" date="2019-02" db="EMBL/GenBank/DDBJ databases">
        <title>Deep-cultivation of Planctomycetes and their phenomic and genomic characterization uncovers novel biology.</title>
        <authorList>
            <person name="Wiegand S."/>
            <person name="Jogler M."/>
            <person name="Boedeker C."/>
            <person name="Pinto D."/>
            <person name="Vollmers J."/>
            <person name="Rivas-Marin E."/>
            <person name="Kohn T."/>
            <person name="Peeters S.H."/>
            <person name="Heuer A."/>
            <person name="Rast P."/>
            <person name="Oberbeckmann S."/>
            <person name="Bunk B."/>
            <person name="Jeske O."/>
            <person name="Meyerdierks A."/>
            <person name="Storesund J.E."/>
            <person name="Kallscheuer N."/>
            <person name="Luecker S."/>
            <person name="Lage O.M."/>
            <person name="Pohl T."/>
            <person name="Merkel B.J."/>
            <person name="Hornburger P."/>
            <person name="Mueller R.-W."/>
            <person name="Bruemmer F."/>
            <person name="Labrenz M."/>
            <person name="Spormann A.M."/>
            <person name="Op Den Camp H."/>
            <person name="Overmann J."/>
            <person name="Amann R."/>
            <person name="Jetten M.S.M."/>
            <person name="Mascher T."/>
            <person name="Medema M.H."/>
            <person name="Devos D.P."/>
            <person name="Kaster A.-K."/>
            <person name="Ovreas L."/>
            <person name="Rohde M."/>
            <person name="Galperin M.Y."/>
            <person name="Jogler C."/>
        </authorList>
    </citation>
    <scope>NUCLEOTIDE SEQUENCE [LARGE SCALE GENOMIC DNA]</scope>
    <source>
        <strain evidence="1 2">Q31b</strain>
    </source>
</reference>
<organism evidence="1 2">
    <name type="scientific">Novipirellula aureliae</name>
    <dbReference type="NCBI Taxonomy" id="2527966"/>
    <lineage>
        <taxon>Bacteria</taxon>
        <taxon>Pseudomonadati</taxon>
        <taxon>Planctomycetota</taxon>
        <taxon>Planctomycetia</taxon>
        <taxon>Pirellulales</taxon>
        <taxon>Pirellulaceae</taxon>
        <taxon>Novipirellula</taxon>
    </lineage>
</organism>
<sequence>MFYNECLFLTLAIRVNASIGSLLMNTIKPVLVIRFVAFLGVITIVSLCDCHSASAQGIVVGGRGQFAPSPTLSPYLDLLRFNGGVLPNYQQFVRPQIRLRETLVQQSTTIQQQQRTIRSMQSRVATPNRQNATTGVHAGFLQYSTFYPSLQR</sequence>
<accession>A0A5C6DXZ5</accession>
<proteinExistence type="predicted"/>
<name>A0A5C6DXZ5_9BACT</name>
<protein>
    <submittedName>
        <fullName evidence="1">Uncharacterized protein</fullName>
    </submittedName>
</protein>
<dbReference type="EMBL" id="SJPY01000004">
    <property type="protein sequence ID" value="TWU41285.1"/>
    <property type="molecule type" value="Genomic_DNA"/>
</dbReference>
<dbReference type="Proteomes" id="UP000315471">
    <property type="component" value="Unassembled WGS sequence"/>
</dbReference>
<evidence type="ECO:0000313" key="2">
    <source>
        <dbReference type="Proteomes" id="UP000315471"/>
    </source>
</evidence>
<dbReference type="AlphaFoldDB" id="A0A5C6DXZ5"/>
<keyword evidence="2" id="KW-1185">Reference proteome</keyword>
<evidence type="ECO:0000313" key="1">
    <source>
        <dbReference type="EMBL" id="TWU41285.1"/>
    </source>
</evidence>